<dbReference type="InterPro" id="IPR036866">
    <property type="entry name" value="RibonucZ/Hydroxyglut_hydro"/>
</dbReference>
<dbReference type="Proteomes" id="UP001611162">
    <property type="component" value="Unassembled WGS sequence"/>
</dbReference>
<organism evidence="2 3">
    <name type="scientific">Streptomyces abikoensis</name>
    <dbReference type="NCBI Taxonomy" id="97398"/>
    <lineage>
        <taxon>Bacteria</taxon>
        <taxon>Bacillati</taxon>
        <taxon>Actinomycetota</taxon>
        <taxon>Actinomycetes</taxon>
        <taxon>Kitasatosporales</taxon>
        <taxon>Streptomycetaceae</taxon>
        <taxon>Streptomyces</taxon>
    </lineage>
</organism>
<dbReference type="PANTHER" id="PTHR42951:SF4">
    <property type="entry name" value="ACYL-COENZYME A THIOESTERASE MBLAC2"/>
    <property type="match status" value="1"/>
</dbReference>
<dbReference type="Pfam" id="PF00753">
    <property type="entry name" value="Lactamase_B"/>
    <property type="match status" value="1"/>
</dbReference>
<dbReference type="Gene3D" id="3.60.15.10">
    <property type="entry name" value="Ribonuclease Z/Hydroxyacylglutathione hydrolase-like"/>
    <property type="match status" value="1"/>
</dbReference>
<feature type="domain" description="Metallo-beta-lactamase" evidence="1">
    <location>
        <begin position="27"/>
        <end position="225"/>
    </location>
</feature>
<dbReference type="SMART" id="SM00849">
    <property type="entry name" value="Lactamase_B"/>
    <property type="match status" value="1"/>
</dbReference>
<keyword evidence="3" id="KW-1185">Reference proteome</keyword>
<dbReference type="InterPro" id="IPR001279">
    <property type="entry name" value="Metallo-B-lactamas"/>
</dbReference>
<dbReference type="RefSeq" id="WP_397613434.1">
    <property type="nucleotide sequence ID" value="NZ_JBIRRB010000006.1"/>
</dbReference>
<name>A0ABW7T722_9ACTN</name>
<accession>A0ABW7T722</accession>
<evidence type="ECO:0000313" key="3">
    <source>
        <dbReference type="Proteomes" id="UP001611162"/>
    </source>
</evidence>
<comment type="caution">
    <text evidence="2">The sequence shown here is derived from an EMBL/GenBank/DDBJ whole genome shotgun (WGS) entry which is preliminary data.</text>
</comment>
<evidence type="ECO:0000313" key="2">
    <source>
        <dbReference type="EMBL" id="MFI0912550.1"/>
    </source>
</evidence>
<evidence type="ECO:0000259" key="1">
    <source>
        <dbReference type="SMART" id="SM00849"/>
    </source>
</evidence>
<dbReference type="SUPFAM" id="SSF56281">
    <property type="entry name" value="Metallo-hydrolase/oxidoreductase"/>
    <property type="match status" value="1"/>
</dbReference>
<sequence>MTSARPALHRLSPNTWAWMHERTGWGWSNCGLVASGETALLVDTQFTLDATRELMAAIGEAIPGVPVTTIVNSHQNGDHTWGNQLFPDAEVITSAASAEHLCQEMGPEQLSALSRSPDSSPTVSYVSEHFRCFDFSGVQVSGPTRTFSGREELTVGSVAVELIDLGPGHSAGDVAVHVPEEHVVFAGDALFAGMHMVVWSGSLEACVRACDTILGTGARVFVPGHGPVLDREGVLEIRDRLVRVGESATSYAQAGVPLLEAAQRVLAEHAGDWVHAERLFTATAAAYRDAGVADVPEGTMALVEGMAALAR</sequence>
<dbReference type="EMBL" id="JBIRRB010000006">
    <property type="protein sequence ID" value="MFI0912550.1"/>
    <property type="molecule type" value="Genomic_DNA"/>
</dbReference>
<dbReference type="InterPro" id="IPR050855">
    <property type="entry name" value="NDM-1-like"/>
</dbReference>
<reference evidence="2 3" key="1">
    <citation type="submission" date="2024-10" db="EMBL/GenBank/DDBJ databases">
        <title>The Natural Products Discovery Center: Release of the First 8490 Sequenced Strains for Exploring Actinobacteria Biosynthetic Diversity.</title>
        <authorList>
            <person name="Kalkreuter E."/>
            <person name="Kautsar S.A."/>
            <person name="Yang D."/>
            <person name="Bader C.D."/>
            <person name="Teijaro C.N."/>
            <person name="Fluegel L."/>
            <person name="Davis C.M."/>
            <person name="Simpson J.R."/>
            <person name="Lauterbach L."/>
            <person name="Steele A.D."/>
            <person name="Gui C."/>
            <person name="Meng S."/>
            <person name="Li G."/>
            <person name="Viehrig K."/>
            <person name="Ye F."/>
            <person name="Su P."/>
            <person name="Kiefer A.F."/>
            <person name="Nichols A."/>
            <person name="Cepeda A.J."/>
            <person name="Yan W."/>
            <person name="Fan B."/>
            <person name="Jiang Y."/>
            <person name="Adhikari A."/>
            <person name="Zheng C.-J."/>
            <person name="Schuster L."/>
            <person name="Cowan T.M."/>
            <person name="Smanski M.J."/>
            <person name="Chevrette M.G."/>
            <person name="De Carvalho L.P.S."/>
            <person name="Shen B."/>
        </authorList>
    </citation>
    <scope>NUCLEOTIDE SEQUENCE [LARGE SCALE GENOMIC DNA]</scope>
    <source>
        <strain evidence="2 3">NPDC020979</strain>
    </source>
</reference>
<dbReference type="CDD" id="cd16282">
    <property type="entry name" value="metallo-hydrolase-like_MBL-fold"/>
    <property type="match status" value="1"/>
</dbReference>
<dbReference type="PANTHER" id="PTHR42951">
    <property type="entry name" value="METALLO-BETA-LACTAMASE DOMAIN-CONTAINING"/>
    <property type="match status" value="1"/>
</dbReference>
<protein>
    <submittedName>
        <fullName evidence="2">MBL fold metallo-hydrolase</fullName>
    </submittedName>
</protein>
<proteinExistence type="predicted"/>
<gene>
    <name evidence="2" type="ORF">ACH4TF_19075</name>
</gene>